<reference evidence="2" key="1">
    <citation type="submission" date="2016-10" db="EMBL/GenBank/DDBJ databases">
        <authorList>
            <person name="Varghese N."/>
            <person name="Submissions S."/>
        </authorList>
    </citation>
    <scope>NUCLEOTIDE SEQUENCE [LARGE SCALE GENOMIC DNA]</scope>
    <source>
        <strain evidence="2">DSM 44260</strain>
    </source>
</reference>
<evidence type="ECO:0000313" key="1">
    <source>
        <dbReference type="EMBL" id="SES42430.1"/>
    </source>
</evidence>
<protein>
    <submittedName>
        <fullName evidence="1">Uncharacterized protein</fullName>
    </submittedName>
</protein>
<dbReference type="Proteomes" id="UP000199051">
    <property type="component" value="Unassembled WGS sequence"/>
</dbReference>
<dbReference type="STRING" id="155974.SAMN04487818_113136"/>
<organism evidence="1 2">
    <name type="scientific">Actinokineospora terrae</name>
    <dbReference type="NCBI Taxonomy" id="155974"/>
    <lineage>
        <taxon>Bacteria</taxon>
        <taxon>Bacillati</taxon>
        <taxon>Actinomycetota</taxon>
        <taxon>Actinomycetes</taxon>
        <taxon>Pseudonocardiales</taxon>
        <taxon>Pseudonocardiaceae</taxon>
        <taxon>Actinokineospora</taxon>
    </lineage>
</organism>
<gene>
    <name evidence="1" type="ORF">SAMN04487818_113136</name>
</gene>
<dbReference type="AlphaFoldDB" id="A0A1H9X8G1"/>
<name>A0A1H9X8G1_9PSEU</name>
<dbReference type="Pfam" id="PF19826">
    <property type="entry name" value="DUF6307"/>
    <property type="match status" value="1"/>
</dbReference>
<accession>A0A1H9X8G1</accession>
<proteinExistence type="predicted"/>
<dbReference type="RefSeq" id="WP_177215809.1">
    <property type="nucleotide sequence ID" value="NZ_FOGI01000013.1"/>
</dbReference>
<dbReference type="EMBL" id="FOGI01000013">
    <property type="protein sequence ID" value="SES42430.1"/>
    <property type="molecule type" value="Genomic_DNA"/>
</dbReference>
<evidence type="ECO:0000313" key="2">
    <source>
        <dbReference type="Proteomes" id="UP000199051"/>
    </source>
</evidence>
<dbReference type="InterPro" id="IPR046274">
    <property type="entry name" value="DUF6307"/>
</dbReference>
<sequence length="49" mass="5534">MTEYVSGYDTRVNLVKDVLAQHSKLTDDMSLDLAKRILGALDTIPEKLR</sequence>
<keyword evidence="2" id="KW-1185">Reference proteome</keyword>